<reference evidence="3" key="2">
    <citation type="submission" date="2020-11" db="EMBL/GenBank/DDBJ databases">
        <authorList>
            <person name="McCartney M.A."/>
            <person name="Auch B."/>
            <person name="Kono T."/>
            <person name="Mallez S."/>
            <person name="Becker A."/>
            <person name="Gohl D.M."/>
            <person name="Silverstein K.A.T."/>
            <person name="Koren S."/>
            <person name="Bechman K.B."/>
            <person name="Herman A."/>
            <person name="Abrahante J.E."/>
            <person name="Garbe J."/>
        </authorList>
    </citation>
    <scope>NUCLEOTIDE SEQUENCE</scope>
    <source>
        <strain evidence="3">Duluth1</strain>
        <tissue evidence="3">Whole animal</tissue>
    </source>
</reference>
<proteinExistence type="predicted"/>
<keyword evidence="2" id="KW-1133">Transmembrane helix</keyword>
<dbReference type="AlphaFoldDB" id="A0A9D4K710"/>
<dbReference type="Proteomes" id="UP000828390">
    <property type="component" value="Unassembled WGS sequence"/>
</dbReference>
<feature type="region of interest" description="Disordered" evidence="1">
    <location>
        <begin position="238"/>
        <end position="257"/>
    </location>
</feature>
<organism evidence="3 4">
    <name type="scientific">Dreissena polymorpha</name>
    <name type="common">Zebra mussel</name>
    <name type="synonym">Mytilus polymorpha</name>
    <dbReference type="NCBI Taxonomy" id="45954"/>
    <lineage>
        <taxon>Eukaryota</taxon>
        <taxon>Metazoa</taxon>
        <taxon>Spiralia</taxon>
        <taxon>Lophotrochozoa</taxon>
        <taxon>Mollusca</taxon>
        <taxon>Bivalvia</taxon>
        <taxon>Autobranchia</taxon>
        <taxon>Heteroconchia</taxon>
        <taxon>Euheterodonta</taxon>
        <taxon>Imparidentia</taxon>
        <taxon>Neoheterodontei</taxon>
        <taxon>Myida</taxon>
        <taxon>Dreissenoidea</taxon>
        <taxon>Dreissenidae</taxon>
        <taxon>Dreissena</taxon>
    </lineage>
</organism>
<keyword evidence="2" id="KW-0812">Transmembrane</keyword>
<feature type="transmembrane region" description="Helical" evidence="2">
    <location>
        <begin position="20"/>
        <end position="49"/>
    </location>
</feature>
<keyword evidence="2" id="KW-0472">Membrane</keyword>
<dbReference type="EMBL" id="JAIWYP010000004">
    <property type="protein sequence ID" value="KAH3834042.1"/>
    <property type="molecule type" value="Genomic_DNA"/>
</dbReference>
<evidence type="ECO:0000313" key="4">
    <source>
        <dbReference type="Proteomes" id="UP000828390"/>
    </source>
</evidence>
<evidence type="ECO:0000256" key="1">
    <source>
        <dbReference type="SAM" id="MobiDB-lite"/>
    </source>
</evidence>
<accession>A0A9D4K710</accession>
<comment type="caution">
    <text evidence="3">The sequence shown here is derived from an EMBL/GenBank/DDBJ whole genome shotgun (WGS) entry which is preliminary data.</text>
</comment>
<protein>
    <submittedName>
        <fullName evidence="3">Uncharacterized protein</fullName>
    </submittedName>
</protein>
<keyword evidence="4" id="KW-1185">Reference proteome</keyword>
<evidence type="ECO:0000313" key="3">
    <source>
        <dbReference type="EMBL" id="KAH3834042.1"/>
    </source>
</evidence>
<name>A0A9D4K710_DREPO</name>
<reference evidence="3" key="1">
    <citation type="journal article" date="2019" name="bioRxiv">
        <title>The Genome of the Zebra Mussel, Dreissena polymorpha: A Resource for Invasive Species Research.</title>
        <authorList>
            <person name="McCartney M.A."/>
            <person name="Auch B."/>
            <person name="Kono T."/>
            <person name="Mallez S."/>
            <person name="Zhang Y."/>
            <person name="Obille A."/>
            <person name="Becker A."/>
            <person name="Abrahante J.E."/>
            <person name="Garbe J."/>
            <person name="Badalamenti J.P."/>
            <person name="Herman A."/>
            <person name="Mangelson H."/>
            <person name="Liachko I."/>
            <person name="Sullivan S."/>
            <person name="Sone E.D."/>
            <person name="Koren S."/>
            <person name="Silverstein K.A.T."/>
            <person name="Beckman K.B."/>
            <person name="Gohl D.M."/>
        </authorList>
    </citation>
    <scope>NUCLEOTIDE SEQUENCE</scope>
    <source>
        <strain evidence="3">Duluth1</strain>
        <tissue evidence="3">Whole animal</tissue>
    </source>
</reference>
<sequence length="366" mass="40841">MVTTTVPEAVPVVTEQSTVISTASAVGVAIGVIILFLILVCACLIYLYYRKRKEKEAEADRLPLSKAHPANIRLKNSDLYRESLRKREKPTLMTETKSNGAVNGDVKLDIDKDPGIQRENSIYFTMNSRGGSGMGPLETPNIRPGSVAPVEEPDKVNNPADQTIAESEFETTAADAVLASTFLPISPDDHAELNYTDAEIREIERKAEKEKEKDNEKDEFDMDEIDDELGLPRLSRAFTPVAQPQPEPATLPSIAYKKQVDDTGSLDDTREDGIKKVKVKKHLRKKKRALSSRESLQDRLASAMGRAESFNKETPFLERIKKMDKEKAELEQKAQLEKEMKQIENEVIKARVSLGASRSATNKSNR</sequence>
<feature type="region of interest" description="Disordered" evidence="1">
    <location>
        <begin position="286"/>
        <end position="307"/>
    </location>
</feature>
<evidence type="ECO:0000256" key="2">
    <source>
        <dbReference type="SAM" id="Phobius"/>
    </source>
</evidence>
<gene>
    <name evidence="3" type="ORF">DPMN_107360</name>
</gene>